<organism evidence="7 8">
    <name type="scientific">Caenorhabditis auriculariae</name>
    <dbReference type="NCBI Taxonomy" id="2777116"/>
    <lineage>
        <taxon>Eukaryota</taxon>
        <taxon>Metazoa</taxon>
        <taxon>Ecdysozoa</taxon>
        <taxon>Nematoda</taxon>
        <taxon>Chromadorea</taxon>
        <taxon>Rhabditida</taxon>
        <taxon>Rhabditina</taxon>
        <taxon>Rhabditomorpha</taxon>
        <taxon>Rhabditoidea</taxon>
        <taxon>Rhabditidae</taxon>
        <taxon>Peloderinae</taxon>
        <taxon>Caenorhabditis</taxon>
    </lineage>
</organism>
<evidence type="ECO:0000256" key="6">
    <source>
        <dbReference type="SAM" id="Phobius"/>
    </source>
</evidence>
<name>A0A8S1H880_9PELO</name>
<protein>
    <submittedName>
        <fullName evidence="7">Uncharacterized protein</fullName>
    </submittedName>
</protein>
<dbReference type="Proteomes" id="UP000835052">
    <property type="component" value="Unassembled WGS sequence"/>
</dbReference>
<evidence type="ECO:0000256" key="1">
    <source>
        <dbReference type="ARBA" id="ARBA00004141"/>
    </source>
</evidence>
<keyword evidence="3 6" id="KW-0812">Transmembrane</keyword>
<sequence>MFEISLCILYLYDSLRRCCGEGFRHGSSKVYAYLSRYNYNRLVTLSRNHRKVGYTLSIRYQLRENVKTLMLMRNLFYTSMTVMLILTAANLLLRFEKYQTDRTRQIVDIFYHSNPLTIVSAAVLTVGCYRKQFIGEVRKFCGLRAANGNVVYFENTKEMQKKADGDVYFEQLKKALNENIKIAVKK</sequence>
<dbReference type="Pfam" id="PF03125">
    <property type="entry name" value="Sre"/>
    <property type="match status" value="1"/>
</dbReference>
<gene>
    <name evidence="7" type="ORF">CAUJ_LOCUS7386</name>
</gene>
<comment type="subcellular location">
    <subcellularLocation>
        <location evidence="1">Membrane</location>
        <topology evidence="1">Multi-pass membrane protein</topology>
    </subcellularLocation>
</comment>
<proteinExistence type="inferred from homology"/>
<reference evidence="7" key="1">
    <citation type="submission" date="2020-10" db="EMBL/GenBank/DDBJ databases">
        <authorList>
            <person name="Kikuchi T."/>
        </authorList>
    </citation>
    <scope>NUCLEOTIDE SEQUENCE</scope>
    <source>
        <strain evidence="7">NKZ352</strain>
    </source>
</reference>
<keyword evidence="4 6" id="KW-1133">Transmembrane helix</keyword>
<dbReference type="OrthoDB" id="5806564at2759"/>
<keyword evidence="5 6" id="KW-0472">Membrane</keyword>
<dbReference type="InterPro" id="IPR004151">
    <property type="entry name" value="7TM_GPCR_serpentine_rcpt_Sre"/>
</dbReference>
<dbReference type="EMBL" id="CAJGYM010000021">
    <property type="protein sequence ID" value="CAD6191467.1"/>
    <property type="molecule type" value="Genomic_DNA"/>
</dbReference>
<dbReference type="PANTHER" id="PTHR23128">
    <property type="entry name" value="SERPENTINE RECEPTOR, CLASS E (EPSILON)-RELATED"/>
    <property type="match status" value="1"/>
</dbReference>
<evidence type="ECO:0000256" key="5">
    <source>
        <dbReference type="ARBA" id="ARBA00023136"/>
    </source>
</evidence>
<comment type="caution">
    <text evidence="7">The sequence shown here is derived from an EMBL/GenBank/DDBJ whole genome shotgun (WGS) entry which is preliminary data.</text>
</comment>
<feature type="transmembrane region" description="Helical" evidence="6">
    <location>
        <begin position="75"/>
        <end position="95"/>
    </location>
</feature>
<dbReference type="GO" id="GO:0007606">
    <property type="term" value="P:sensory perception of chemical stimulus"/>
    <property type="evidence" value="ECO:0007669"/>
    <property type="project" value="InterPro"/>
</dbReference>
<evidence type="ECO:0000256" key="2">
    <source>
        <dbReference type="ARBA" id="ARBA00006803"/>
    </source>
</evidence>
<dbReference type="PANTHER" id="PTHR23128:SF137">
    <property type="entry name" value="SERPENTINE RECEPTOR, CLASS E (EPSILON)"/>
    <property type="match status" value="1"/>
</dbReference>
<dbReference type="GO" id="GO:0016020">
    <property type="term" value="C:membrane"/>
    <property type="evidence" value="ECO:0007669"/>
    <property type="project" value="UniProtKB-SubCell"/>
</dbReference>
<evidence type="ECO:0000313" key="8">
    <source>
        <dbReference type="Proteomes" id="UP000835052"/>
    </source>
</evidence>
<accession>A0A8S1H880</accession>
<evidence type="ECO:0000256" key="3">
    <source>
        <dbReference type="ARBA" id="ARBA00022692"/>
    </source>
</evidence>
<evidence type="ECO:0000313" key="7">
    <source>
        <dbReference type="EMBL" id="CAD6191467.1"/>
    </source>
</evidence>
<comment type="similarity">
    <text evidence="2">Belongs to the nematode receptor-like protein sre family.</text>
</comment>
<keyword evidence="8" id="KW-1185">Reference proteome</keyword>
<evidence type="ECO:0000256" key="4">
    <source>
        <dbReference type="ARBA" id="ARBA00022989"/>
    </source>
</evidence>
<dbReference type="AlphaFoldDB" id="A0A8S1H880"/>